<dbReference type="GO" id="GO:0005886">
    <property type="term" value="C:plasma membrane"/>
    <property type="evidence" value="ECO:0007669"/>
    <property type="project" value="TreeGrafter"/>
</dbReference>
<dbReference type="PANTHER" id="PTHR11243">
    <property type="entry name" value="GROWTH FACTOR RECEPTOR-BOUND PROTEIN"/>
    <property type="match status" value="1"/>
</dbReference>
<dbReference type="CDD" id="cd01259">
    <property type="entry name" value="PH_APBB1IP"/>
    <property type="match status" value="1"/>
</dbReference>
<dbReference type="GO" id="GO:0046627">
    <property type="term" value="P:negative regulation of insulin receptor signaling pathway"/>
    <property type="evidence" value="ECO:0007669"/>
    <property type="project" value="TreeGrafter"/>
</dbReference>
<feature type="domain" description="PH" evidence="1">
    <location>
        <begin position="94"/>
        <end position="167"/>
    </location>
</feature>
<dbReference type="InterPro" id="IPR001849">
    <property type="entry name" value="PH_domain"/>
</dbReference>
<sequence length="198" mass="22883">AEITVRFNNLFSVRRTFSQITWSPYPLKPTAWWITLSSYRYHVLSAHSAPSLLLTANCCILTTCLSDNLLHTPIYGQIFLYPTQTFLKSSTCPEIHGYLHAKEQSKKSWKKFYFVLRRSGLYYSNKGTSKEPRHLQFFTDFSDSHVYTVLSAKKLHGAPTEFGFCVKVPSFSFKYTNINGYHTTEKCQNCTEAPEVEY</sequence>
<accession>A0A3P8TL75</accession>
<dbReference type="STRING" id="161767.ENSAPEP00000026760"/>
<organism evidence="2 3">
    <name type="scientific">Amphiprion percula</name>
    <name type="common">Orange clownfish</name>
    <name type="synonym">Lutjanus percula</name>
    <dbReference type="NCBI Taxonomy" id="161767"/>
    <lineage>
        <taxon>Eukaryota</taxon>
        <taxon>Metazoa</taxon>
        <taxon>Chordata</taxon>
        <taxon>Craniata</taxon>
        <taxon>Vertebrata</taxon>
        <taxon>Euteleostomi</taxon>
        <taxon>Actinopterygii</taxon>
        <taxon>Neopterygii</taxon>
        <taxon>Teleostei</taxon>
        <taxon>Neoteleostei</taxon>
        <taxon>Acanthomorphata</taxon>
        <taxon>Ovalentaria</taxon>
        <taxon>Pomacentridae</taxon>
        <taxon>Amphiprion</taxon>
    </lineage>
</organism>
<reference evidence="2" key="2">
    <citation type="submission" date="2025-08" db="UniProtKB">
        <authorList>
            <consortium name="Ensembl"/>
        </authorList>
    </citation>
    <scope>IDENTIFICATION</scope>
</reference>
<dbReference type="Pfam" id="PF00169">
    <property type="entry name" value="PH"/>
    <property type="match status" value="1"/>
</dbReference>
<dbReference type="InterPro" id="IPR039665">
    <property type="entry name" value="PH_APBB1IP"/>
</dbReference>
<dbReference type="Gene3D" id="2.30.29.30">
    <property type="entry name" value="Pleckstrin-homology domain (PH domain)/Phosphotyrosine-binding domain (PTB)"/>
    <property type="match status" value="1"/>
</dbReference>
<evidence type="ECO:0000259" key="1">
    <source>
        <dbReference type="Pfam" id="PF00169"/>
    </source>
</evidence>
<name>A0A3P8TL75_AMPPE</name>
<dbReference type="GeneTree" id="ENSGT00940000158710"/>
<proteinExistence type="predicted"/>
<dbReference type="AlphaFoldDB" id="A0A3P8TL75"/>
<reference evidence="2" key="3">
    <citation type="submission" date="2025-09" db="UniProtKB">
        <authorList>
            <consortium name="Ensembl"/>
        </authorList>
    </citation>
    <scope>IDENTIFICATION</scope>
</reference>
<protein>
    <recommendedName>
        <fullName evidence="1">PH domain-containing protein</fullName>
    </recommendedName>
</protein>
<dbReference type="PANTHER" id="PTHR11243:SF22">
    <property type="entry name" value="GROWTH FACTOR RECEPTOR-BOUND PROTEIN 14"/>
    <property type="match status" value="1"/>
</dbReference>
<dbReference type="SUPFAM" id="SSF50729">
    <property type="entry name" value="PH domain-like"/>
    <property type="match status" value="1"/>
</dbReference>
<evidence type="ECO:0000313" key="2">
    <source>
        <dbReference type="Ensembl" id="ENSAPEP00000026760.1"/>
    </source>
</evidence>
<keyword evidence="3" id="KW-1185">Reference proteome</keyword>
<reference evidence="2 3" key="1">
    <citation type="submission" date="2018-03" db="EMBL/GenBank/DDBJ databases">
        <title>Finding Nemo's genes: A chromosome-scale reference assembly of the genome of the orange clownfish Amphiprion percula.</title>
        <authorList>
            <person name="Lehmann R."/>
        </authorList>
    </citation>
    <scope>NUCLEOTIDE SEQUENCE</scope>
</reference>
<dbReference type="InterPro" id="IPR011993">
    <property type="entry name" value="PH-like_dom_sf"/>
</dbReference>
<dbReference type="InterPro" id="IPR039664">
    <property type="entry name" value="GRB/APBB1IP"/>
</dbReference>
<dbReference type="GO" id="GO:0005737">
    <property type="term" value="C:cytoplasm"/>
    <property type="evidence" value="ECO:0007669"/>
    <property type="project" value="TreeGrafter"/>
</dbReference>
<dbReference type="Ensembl" id="ENSAPET00000027474.1">
    <property type="protein sequence ID" value="ENSAPEP00000026760.1"/>
    <property type="gene ID" value="ENSAPEG00000019030.1"/>
</dbReference>
<evidence type="ECO:0000313" key="3">
    <source>
        <dbReference type="Proteomes" id="UP000265080"/>
    </source>
</evidence>
<dbReference type="GO" id="GO:0008286">
    <property type="term" value="P:insulin receptor signaling pathway"/>
    <property type="evidence" value="ECO:0007669"/>
    <property type="project" value="TreeGrafter"/>
</dbReference>
<dbReference type="Proteomes" id="UP000265080">
    <property type="component" value="Chromosome 12"/>
</dbReference>